<dbReference type="PANTHER" id="PTHR11533:SF239">
    <property type="entry name" value="ENDOPLASMIC RETICULUM AMINOPEPTIDASE 2"/>
    <property type="match status" value="1"/>
</dbReference>
<dbReference type="SUPFAM" id="SSF55486">
    <property type="entry name" value="Metalloproteases ('zincins'), catalytic domain"/>
    <property type="match status" value="1"/>
</dbReference>
<evidence type="ECO:0000256" key="7">
    <source>
        <dbReference type="ARBA" id="ARBA00023049"/>
    </source>
</evidence>
<reference evidence="10" key="2">
    <citation type="submission" date="2025-08" db="UniProtKB">
        <authorList>
            <consortium name="Ensembl"/>
        </authorList>
    </citation>
    <scope>IDENTIFICATION</scope>
</reference>
<dbReference type="Gene3D" id="1.10.390.10">
    <property type="entry name" value="Neutral Protease Domain 2"/>
    <property type="match status" value="1"/>
</dbReference>
<evidence type="ECO:0000313" key="10">
    <source>
        <dbReference type="Ensembl" id="ENSCSEP00000018493.1"/>
    </source>
</evidence>
<dbReference type="OMA" id="CTIHEGH"/>
<keyword evidence="4" id="KW-0479">Metal-binding</keyword>
<dbReference type="GO" id="GO:0043171">
    <property type="term" value="P:peptide catabolic process"/>
    <property type="evidence" value="ECO:0007669"/>
    <property type="project" value="TreeGrafter"/>
</dbReference>
<evidence type="ECO:0000256" key="2">
    <source>
        <dbReference type="ARBA" id="ARBA00010136"/>
    </source>
</evidence>
<dbReference type="GO" id="GO:0005737">
    <property type="term" value="C:cytoplasm"/>
    <property type="evidence" value="ECO:0007669"/>
    <property type="project" value="TreeGrafter"/>
</dbReference>
<dbReference type="InParanoid" id="A0A3P8VTF6"/>
<keyword evidence="7" id="KW-0482">Metalloprotease</keyword>
<reference evidence="10 11" key="1">
    <citation type="journal article" date="2014" name="Nat. Genet.">
        <title>Whole-genome sequence of a flatfish provides insights into ZW sex chromosome evolution and adaptation to a benthic lifestyle.</title>
        <authorList>
            <person name="Chen S."/>
            <person name="Zhang G."/>
            <person name="Shao C."/>
            <person name="Huang Q."/>
            <person name="Liu G."/>
            <person name="Zhang P."/>
            <person name="Song W."/>
            <person name="An N."/>
            <person name="Chalopin D."/>
            <person name="Volff J.N."/>
            <person name="Hong Y."/>
            <person name="Li Q."/>
            <person name="Sha Z."/>
            <person name="Zhou H."/>
            <person name="Xie M."/>
            <person name="Yu Q."/>
            <person name="Liu Y."/>
            <person name="Xiang H."/>
            <person name="Wang N."/>
            <person name="Wu K."/>
            <person name="Yang C."/>
            <person name="Zhou Q."/>
            <person name="Liao X."/>
            <person name="Yang L."/>
            <person name="Hu Q."/>
            <person name="Zhang J."/>
            <person name="Meng L."/>
            <person name="Jin L."/>
            <person name="Tian Y."/>
            <person name="Lian J."/>
            <person name="Yang J."/>
            <person name="Miao G."/>
            <person name="Liu S."/>
            <person name="Liang Z."/>
            <person name="Yan F."/>
            <person name="Li Y."/>
            <person name="Sun B."/>
            <person name="Zhang H."/>
            <person name="Zhang J."/>
            <person name="Zhu Y."/>
            <person name="Du M."/>
            <person name="Zhao Y."/>
            <person name="Schartl M."/>
            <person name="Tang Q."/>
            <person name="Wang J."/>
        </authorList>
    </citation>
    <scope>NUCLEOTIDE SEQUENCE</scope>
</reference>
<dbReference type="SUPFAM" id="SSF63737">
    <property type="entry name" value="Leukotriene A4 hydrolase N-terminal domain"/>
    <property type="match status" value="1"/>
</dbReference>
<dbReference type="STRING" id="244447.ENSCSEP00000018493"/>
<dbReference type="InterPro" id="IPR042097">
    <property type="entry name" value="Aminopeptidase_N-like_N_sf"/>
</dbReference>
<dbReference type="PANTHER" id="PTHR11533">
    <property type="entry name" value="PROTEASE M1 ZINC METALLOPROTEASE"/>
    <property type="match status" value="1"/>
</dbReference>
<feature type="domain" description="ERAP1-like C-terminal" evidence="9">
    <location>
        <begin position="404"/>
        <end position="549"/>
    </location>
</feature>
<dbReference type="InterPro" id="IPR014782">
    <property type="entry name" value="Peptidase_M1_dom"/>
</dbReference>
<keyword evidence="3" id="KW-0645">Protease</keyword>
<evidence type="ECO:0000256" key="5">
    <source>
        <dbReference type="ARBA" id="ARBA00022801"/>
    </source>
</evidence>
<dbReference type="InterPro" id="IPR050344">
    <property type="entry name" value="Peptidase_M1_aminopeptidases"/>
</dbReference>
<keyword evidence="6" id="KW-0862">Zinc</keyword>
<reference evidence="10" key="3">
    <citation type="submission" date="2025-09" db="UniProtKB">
        <authorList>
            <consortium name="Ensembl"/>
        </authorList>
    </citation>
    <scope>IDENTIFICATION</scope>
</reference>
<accession>A0A3P8VTF6</accession>
<dbReference type="Pfam" id="PF11838">
    <property type="entry name" value="ERAP1_C"/>
    <property type="match status" value="2"/>
</dbReference>
<dbReference type="Gene3D" id="1.25.50.20">
    <property type="match status" value="1"/>
</dbReference>
<evidence type="ECO:0000313" key="11">
    <source>
        <dbReference type="Proteomes" id="UP000265120"/>
    </source>
</evidence>
<name>A0A3P8VTF6_CYNSE</name>
<evidence type="ECO:0000259" key="8">
    <source>
        <dbReference type="Pfam" id="PF01433"/>
    </source>
</evidence>
<evidence type="ECO:0000256" key="6">
    <source>
        <dbReference type="ARBA" id="ARBA00022833"/>
    </source>
</evidence>
<evidence type="ECO:0000256" key="3">
    <source>
        <dbReference type="ARBA" id="ARBA00022670"/>
    </source>
</evidence>
<dbReference type="GO" id="GO:0005615">
    <property type="term" value="C:extracellular space"/>
    <property type="evidence" value="ECO:0007669"/>
    <property type="project" value="TreeGrafter"/>
</dbReference>
<dbReference type="GO" id="GO:0006508">
    <property type="term" value="P:proteolysis"/>
    <property type="evidence" value="ECO:0007669"/>
    <property type="project" value="UniProtKB-KW"/>
</dbReference>
<evidence type="ECO:0000256" key="4">
    <source>
        <dbReference type="ARBA" id="ARBA00022723"/>
    </source>
</evidence>
<evidence type="ECO:0000256" key="1">
    <source>
        <dbReference type="ARBA" id="ARBA00001947"/>
    </source>
</evidence>
<dbReference type="GeneTree" id="ENSGT00940000162653"/>
<dbReference type="Ensembl" id="ENSCSET00000018724.1">
    <property type="protein sequence ID" value="ENSCSEP00000018493.1"/>
    <property type="gene ID" value="ENSCSEG00000011850.1"/>
</dbReference>
<dbReference type="Pfam" id="PF01433">
    <property type="entry name" value="Peptidase_M1"/>
    <property type="match status" value="1"/>
</dbReference>
<dbReference type="Gene3D" id="2.60.40.1730">
    <property type="entry name" value="tricorn interacting facor f3 domain"/>
    <property type="match status" value="1"/>
</dbReference>
<sequence length="608" mass="69334">HRELWPHPSSHVHNMQEKLQIHRNADLTGVGKNLSLYITHSDQYLQCDHEKHKGVLACTFGADIAEGFSGFYRNTYRTTAGETSNLAADGFEPFTFQTQVQHIALSNMPVVSLLEDRFAFSVKMSTYLVAFVICDFRSVSATTSEHTEVSIYAAPEKWTQTHYALDVAVKMLGFYEKYFNICYPLPKQDLIAIPDFQSGAMENWGLTTYRETSLLYDPLTSSLHDKLWVNMVIGHELAHQVRLFPSFWQVSSGAYLAKFCLSDIHRRELGKHCYTSEQATKNAYLFVGEHLNLTQRFLRMVMPSDLLWPSLQKGIHVGEEVSRVKVNTDMTGYYLVHYEDGGWDNMINLLRENHTALSYKDRTYLIHNAFQLYSCVFFCSAGHLPIHKALDLISFLQKETNTSYILTFFCQSTNQQTWSDEGTALQRRLRSEVLSLACHLNDPSCIQQAKSIFKDWLHSNGTLNLPTDVAQTVYSVGAQDNHGWKTLLRTYNFSLSEVLKDKILHALCHSTDISKLERLLELGLEGNVIRMQDLSHVVLMVARNPQGHQPEVGPLVLLQQPEVQVAQSLQHLAGSILKKQYQTQESLLLFVLVMQCVRLKYLIIVAVN</sequence>
<organism evidence="10 11">
    <name type="scientific">Cynoglossus semilaevis</name>
    <name type="common">Tongue sole</name>
    <dbReference type="NCBI Taxonomy" id="244447"/>
    <lineage>
        <taxon>Eukaryota</taxon>
        <taxon>Metazoa</taxon>
        <taxon>Chordata</taxon>
        <taxon>Craniata</taxon>
        <taxon>Vertebrata</taxon>
        <taxon>Euteleostomi</taxon>
        <taxon>Actinopterygii</taxon>
        <taxon>Neopterygii</taxon>
        <taxon>Teleostei</taxon>
        <taxon>Neoteleostei</taxon>
        <taxon>Acanthomorphata</taxon>
        <taxon>Carangaria</taxon>
        <taxon>Pleuronectiformes</taxon>
        <taxon>Pleuronectoidei</taxon>
        <taxon>Cynoglossidae</taxon>
        <taxon>Cynoglossinae</taxon>
        <taxon>Cynoglossus</taxon>
    </lineage>
</organism>
<dbReference type="Proteomes" id="UP000265120">
    <property type="component" value="Chromosome W"/>
</dbReference>
<feature type="domain" description="Peptidase M1 membrane alanine aminopeptidase" evidence="8">
    <location>
        <begin position="163"/>
        <end position="240"/>
    </location>
</feature>
<comment type="similarity">
    <text evidence="2">Belongs to the peptidase M1 family.</text>
</comment>
<dbReference type="GO" id="GO:0042277">
    <property type="term" value="F:peptide binding"/>
    <property type="evidence" value="ECO:0007669"/>
    <property type="project" value="TreeGrafter"/>
</dbReference>
<dbReference type="GO" id="GO:0008270">
    <property type="term" value="F:zinc ion binding"/>
    <property type="evidence" value="ECO:0007669"/>
    <property type="project" value="InterPro"/>
</dbReference>
<dbReference type="InterPro" id="IPR024571">
    <property type="entry name" value="ERAP1-like_C_dom"/>
</dbReference>
<dbReference type="PRINTS" id="PR00756">
    <property type="entry name" value="ALADIPTASE"/>
</dbReference>
<proteinExistence type="inferred from homology"/>
<evidence type="ECO:0000259" key="9">
    <source>
        <dbReference type="Pfam" id="PF11838"/>
    </source>
</evidence>
<dbReference type="InterPro" id="IPR001930">
    <property type="entry name" value="Peptidase_M1"/>
</dbReference>
<comment type="cofactor">
    <cofactor evidence="1">
        <name>Zn(2+)</name>
        <dbReference type="ChEBI" id="CHEBI:29105"/>
    </cofactor>
</comment>
<dbReference type="GO" id="GO:0016020">
    <property type="term" value="C:membrane"/>
    <property type="evidence" value="ECO:0007669"/>
    <property type="project" value="TreeGrafter"/>
</dbReference>
<feature type="domain" description="ERAP1-like C-terminal" evidence="9">
    <location>
        <begin position="324"/>
        <end position="402"/>
    </location>
</feature>
<dbReference type="AlphaFoldDB" id="A0A3P8VTF6"/>
<dbReference type="FunFam" id="1.10.390.10:FF:000033">
    <property type="entry name" value="Endoplasmic reticulum aminopeptidase 1b"/>
    <property type="match status" value="1"/>
</dbReference>
<keyword evidence="11" id="KW-1185">Reference proteome</keyword>
<dbReference type="GO" id="GO:0070006">
    <property type="term" value="F:metalloaminopeptidase activity"/>
    <property type="evidence" value="ECO:0007669"/>
    <property type="project" value="TreeGrafter"/>
</dbReference>
<protein>
    <submittedName>
        <fullName evidence="10">Endoplasmic reticulum aminopeptidase 2</fullName>
    </submittedName>
</protein>
<dbReference type="InterPro" id="IPR027268">
    <property type="entry name" value="Peptidase_M4/M1_CTD_sf"/>
</dbReference>
<keyword evidence="5" id="KW-0378">Hydrolase</keyword>